<reference evidence="2 3" key="1">
    <citation type="submission" date="2019-01" db="EMBL/GenBank/DDBJ databases">
        <title>Sequencing of cultivated peanut Arachis hypogaea provides insights into genome evolution and oil improvement.</title>
        <authorList>
            <person name="Chen X."/>
        </authorList>
    </citation>
    <scope>NUCLEOTIDE SEQUENCE [LARGE SCALE GENOMIC DNA]</scope>
    <source>
        <strain evidence="3">cv. Fuhuasheng</strain>
        <tissue evidence="2">Leaves</tissue>
    </source>
</reference>
<evidence type="ECO:0000313" key="3">
    <source>
        <dbReference type="Proteomes" id="UP000289738"/>
    </source>
</evidence>
<feature type="region of interest" description="Disordered" evidence="1">
    <location>
        <begin position="74"/>
        <end position="96"/>
    </location>
</feature>
<proteinExistence type="predicted"/>
<comment type="caution">
    <text evidence="2">The sequence shown here is derived from an EMBL/GenBank/DDBJ whole genome shotgun (WGS) entry which is preliminary data.</text>
</comment>
<evidence type="ECO:0000256" key="1">
    <source>
        <dbReference type="SAM" id="MobiDB-lite"/>
    </source>
</evidence>
<feature type="compositionally biased region" description="Basic and acidic residues" evidence="1">
    <location>
        <begin position="74"/>
        <end position="94"/>
    </location>
</feature>
<gene>
    <name evidence="2" type="ORF">Ahy_B03g067430</name>
</gene>
<accession>A0A445A6S9</accession>
<sequence length="209" mass="23826">MDAIRSTYKHCIRPVNSEEYWCPTDAPRCEPLPVKRPAHHPEMKRKIDPVEGESTPTKLGRHLNKCQETEHYYKTCKNPSKDPNRTPMTKKERSQNIAQVSTDSFNLNQPPPPPQLNQTQRMKYLVVRPSCSPASGLSMVIQSTPPTMDFRPCLTLNQDMHPKTATTNVLPKQRQNDISAKTMAATSSETTSRLFKFILTPGFKPPRKR</sequence>
<dbReference type="Proteomes" id="UP000289738">
    <property type="component" value="Chromosome B03"/>
</dbReference>
<name>A0A445A6S9_ARAHY</name>
<organism evidence="2 3">
    <name type="scientific">Arachis hypogaea</name>
    <name type="common">Peanut</name>
    <dbReference type="NCBI Taxonomy" id="3818"/>
    <lineage>
        <taxon>Eukaryota</taxon>
        <taxon>Viridiplantae</taxon>
        <taxon>Streptophyta</taxon>
        <taxon>Embryophyta</taxon>
        <taxon>Tracheophyta</taxon>
        <taxon>Spermatophyta</taxon>
        <taxon>Magnoliopsida</taxon>
        <taxon>eudicotyledons</taxon>
        <taxon>Gunneridae</taxon>
        <taxon>Pentapetalae</taxon>
        <taxon>rosids</taxon>
        <taxon>fabids</taxon>
        <taxon>Fabales</taxon>
        <taxon>Fabaceae</taxon>
        <taxon>Papilionoideae</taxon>
        <taxon>50 kb inversion clade</taxon>
        <taxon>dalbergioids sensu lato</taxon>
        <taxon>Dalbergieae</taxon>
        <taxon>Pterocarpus clade</taxon>
        <taxon>Arachis</taxon>
    </lineage>
</organism>
<dbReference type="AlphaFoldDB" id="A0A445A6S9"/>
<evidence type="ECO:0000313" key="2">
    <source>
        <dbReference type="EMBL" id="RYR22150.1"/>
    </source>
</evidence>
<dbReference type="EMBL" id="SDMP01000013">
    <property type="protein sequence ID" value="RYR22150.1"/>
    <property type="molecule type" value="Genomic_DNA"/>
</dbReference>
<keyword evidence="3" id="KW-1185">Reference proteome</keyword>
<protein>
    <submittedName>
        <fullName evidence="2">Uncharacterized protein</fullName>
    </submittedName>
</protein>